<dbReference type="RefSeq" id="WP_087371375.1">
    <property type="nucleotide sequence ID" value="NZ_JBKTCX010000001.1"/>
</dbReference>
<dbReference type="SUPFAM" id="SSF53613">
    <property type="entry name" value="Ribokinase-like"/>
    <property type="match status" value="1"/>
</dbReference>
<evidence type="ECO:0000256" key="1">
    <source>
        <dbReference type="ARBA" id="ARBA00022679"/>
    </source>
</evidence>
<reference evidence="5" key="1">
    <citation type="submission" date="2017-04" db="EMBL/GenBank/DDBJ databases">
        <title>Function of individual gut microbiota members based on whole genome sequencing of pure cultures obtained from chicken caecum.</title>
        <authorList>
            <person name="Medvecky M."/>
            <person name="Cejkova D."/>
            <person name="Polansky O."/>
            <person name="Karasova D."/>
            <person name="Kubasova T."/>
            <person name="Cizek A."/>
            <person name="Rychlik I."/>
        </authorList>
    </citation>
    <scope>NUCLEOTIDE SEQUENCE [LARGE SCALE GENOMIC DNA]</scope>
    <source>
        <strain evidence="5">An180</strain>
    </source>
</reference>
<gene>
    <name evidence="4" type="ORF">B5F17_04790</name>
</gene>
<dbReference type="GO" id="GO:0016301">
    <property type="term" value="F:kinase activity"/>
    <property type="evidence" value="ECO:0007669"/>
    <property type="project" value="UniProtKB-KW"/>
</dbReference>
<dbReference type="AlphaFoldDB" id="A0A1Y4L9C2"/>
<keyword evidence="1" id="KW-0808">Transferase</keyword>
<sequence>MSFAAGAGSINVDLLFEGMPRIPNEGEELFARGFSLQMGGGVPATLLNLSGLGVPVRILTGLGEDMFSEFARRKFDEFGATPYNLAEGESGIPLNITAAILTPNDRTFVSYTDGLNASADRVYEAAKGAKVVEMGRDYLPAYRKLKSEGTILVFDTGWDDDMSLDSYREYLELADYYTPNQKEALKITGTDNPSDAAKVLEQFFDRVIVKLDKDGCLIRENGRERVIANIPVVHRDSTGAGDAFLAGLMYGLYHDYSFEQSVLFGNITGGTCVTAVGCLSARLTESELLEKFKQYQHLLG</sequence>
<dbReference type="InterPro" id="IPR011611">
    <property type="entry name" value="PfkB_dom"/>
</dbReference>
<dbReference type="PROSITE" id="PS00584">
    <property type="entry name" value="PFKB_KINASES_2"/>
    <property type="match status" value="1"/>
</dbReference>
<dbReference type="PANTHER" id="PTHR10584:SF166">
    <property type="entry name" value="RIBOKINASE"/>
    <property type="match status" value="1"/>
</dbReference>
<name>A0A1Y4L9C2_9FIRM</name>
<organism evidence="4 5">
    <name type="scientific">Butyricicoccus pullicaecorum</name>
    <dbReference type="NCBI Taxonomy" id="501571"/>
    <lineage>
        <taxon>Bacteria</taxon>
        <taxon>Bacillati</taxon>
        <taxon>Bacillota</taxon>
        <taxon>Clostridia</taxon>
        <taxon>Eubacteriales</taxon>
        <taxon>Butyricicoccaceae</taxon>
        <taxon>Butyricicoccus</taxon>
    </lineage>
</organism>
<evidence type="ECO:0000313" key="5">
    <source>
        <dbReference type="Proteomes" id="UP000195897"/>
    </source>
</evidence>
<accession>A0A1Y4L9C2</accession>
<dbReference type="Pfam" id="PF00294">
    <property type="entry name" value="PfkB"/>
    <property type="match status" value="1"/>
</dbReference>
<dbReference type="InterPro" id="IPR029056">
    <property type="entry name" value="Ribokinase-like"/>
</dbReference>
<comment type="caution">
    <text evidence="4">The sequence shown here is derived from an EMBL/GenBank/DDBJ whole genome shotgun (WGS) entry which is preliminary data.</text>
</comment>
<protein>
    <submittedName>
        <fullName evidence="4">Carbohydrate kinase family protein</fullName>
    </submittedName>
</protein>
<keyword evidence="2 4" id="KW-0418">Kinase</keyword>
<feature type="domain" description="Carbohydrate kinase PfkB" evidence="3">
    <location>
        <begin position="31"/>
        <end position="280"/>
    </location>
</feature>
<dbReference type="Proteomes" id="UP000195897">
    <property type="component" value="Unassembled WGS sequence"/>
</dbReference>
<dbReference type="EMBL" id="NFKK01000004">
    <property type="protein sequence ID" value="OUP53323.1"/>
    <property type="molecule type" value="Genomic_DNA"/>
</dbReference>
<dbReference type="Gene3D" id="3.40.1190.20">
    <property type="match status" value="1"/>
</dbReference>
<evidence type="ECO:0000313" key="4">
    <source>
        <dbReference type="EMBL" id="OUP53323.1"/>
    </source>
</evidence>
<dbReference type="InterPro" id="IPR002173">
    <property type="entry name" value="Carboh/pur_kinase_PfkB_CS"/>
</dbReference>
<evidence type="ECO:0000256" key="2">
    <source>
        <dbReference type="ARBA" id="ARBA00022777"/>
    </source>
</evidence>
<dbReference type="PANTHER" id="PTHR10584">
    <property type="entry name" value="SUGAR KINASE"/>
    <property type="match status" value="1"/>
</dbReference>
<evidence type="ECO:0000259" key="3">
    <source>
        <dbReference type="Pfam" id="PF00294"/>
    </source>
</evidence>
<proteinExistence type="predicted"/>